<evidence type="ECO:0000313" key="8">
    <source>
        <dbReference type="RefSeq" id="XP_022258814.1"/>
    </source>
</evidence>
<organism evidence="7 8">
    <name type="scientific">Limulus polyphemus</name>
    <name type="common">Atlantic horseshoe crab</name>
    <dbReference type="NCBI Taxonomy" id="6850"/>
    <lineage>
        <taxon>Eukaryota</taxon>
        <taxon>Metazoa</taxon>
        <taxon>Ecdysozoa</taxon>
        <taxon>Arthropoda</taxon>
        <taxon>Chelicerata</taxon>
        <taxon>Merostomata</taxon>
        <taxon>Xiphosura</taxon>
        <taxon>Limulidae</taxon>
        <taxon>Limulus</taxon>
    </lineage>
</organism>
<sequence length="332" mass="37787">MASTSESSGGTELQTTEKQVNERLDTPESLHTPAEVSEATDNVEEETQKIVEQCCHVDENTAPADEEKPVCPDNGSEFQDLNRRHSLSAPQYKPRSLDEEIQATPKVNCPEKIIICVDLSSEMESSPFKLGDGSRLSALEMMKRTLEIFVHSKHRIDKRHQFVLAVLHENALWLGDFTSDPKEICCMLEDLNETKPCEACNLSSIFEIMSEQVELPMLSNPAVLPPPYVVRLLLIYGRSNTVPEIQRNQEIVKNFLDSCYFFLDVLYIHDSPNEDNKSQEIFDVFCDIDKRSTFYIFEVAHNTTKFHNCMAKLLAHPLQRPSQMDTFYSGAF</sequence>
<protein>
    <submittedName>
        <fullName evidence="8">BRISC and BRCA1-A complex member 1-like isoform X2</fullName>
    </submittedName>
</protein>
<evidence type="ECO:0000256" key="1">
    <source>
        <dbReference type="ARBA" id="ARBA00004123"/>
    </source>
</evidence>
<evidence type="ECO:0000256" key="3">
    <source>
        <dbReference type="ARBA" id="ARBA00022763"/>
    </source>
</evidence>
<dbReference type="GeneID" id="106474801"/>
<proteinExistence type="predicted"/>
<keyword evidence="7" id="KW-1185">Reference proteome</keyword>
<keyword evidence="3" id="KW-0227">DNA damage</keyword>
<dbReference type="Proteomes" id="UP000694941">
    <property type="component" value="Unplaced"/>
</dbReference>
<evidence type="ECO:0000256" key="6">
    <source>
        <dbReference type="SAM" id="MobiDB-lite"/>
    </source>
</evidence>
<dbReference type="PANTHER" id="PTHR15660">
    <property type="entry name" value="BRISC AND BRCA1-A COMPLEX MEMBER 1"/>
    <property type="match status" value="1"/>
</dbReference>
<dbReference type="RefSeq" id="XP_022258814.1">
    <property type="nucleotide sequence ID" value="XM_022403106.1"/>
</dbReference>
<evidence type="ECO:0000256" key="4">
    <source>
        <dbReference type="ARBA" id="ARBA00023204"/>
    </source>
</evidence>
<feature type="compositionally biased region" description="Basic and acidic residues" evidence="6">
    <location>
        <begin position="19"/>
        <end position="28"/>
    </location>
</feature>
<evidence type="ECO:0000313" key="7">
    <source>
        <dbReference type="Proteomes" id="UP000694941"/>
    </source>
</evidence>
<keyword evidence="4" id="KW-0234">DNA repair</keyword>
<evidence type="ECO:0000256" key="2">
    <source>
        <dbReference type="ARBA" id="ARBA00022490"/>
    </source>
</evidence>
<comment type="subcellular location">
    <subcellularLocation>
        <location evidence="1">Nucleus</location>
    </subcellularLocation>
</comment>
<keyword evidence="2" id="KW-0963">Cytoplasm</keyword>
<dbReference type="CDD" id="cd21502">
    <property type="entry name" value="vWA_BABAM1"/>
    <property type="match status" value="1"/>
</dbReference>
<keyword evidence="5" id="KW-0539">Nucleus</keyword>
<name>A0ABM1TSF8_LIMPO</name>
<feature type="compositionally biased region" description="Polar residues" evidence="6">
    <location>
        <begin position="1"/>
        <end position="18"/>
    </location>
</feature>
<evidence type="ECO:0000256" key="5">
    <source>
        <dbReference type="ARBA" id="ARBA00023242"/>
    </source>
</evidence>
<dbReference type="InterPro" id="IPR026126">
    <property type="entry name" value="BABAM1"/>
</dbReference>
<accession>A0ABM1TSF8</accession>
<reference evidence="8" key="1">
    <citation type="submission" date="2025-08" db="UniProtKB">
        <authorList>
            <consortium name="RefSeq"/>
        </authorList>
    </citation>
    <scope>IDENTIFICATION</scope>
    <source>
        <tissue evidence="8">Muscle</tissue>
    </source>
</reference>
<dbReference type="PANTHER" id="PTHR15660:SF1">
    <property type="entry name" value="BRISC AND BRCA1-A COMPLEX MEMBER 1"/>
    <property type="match status" value="1"/>
</dbReference>
<feature type="region of interest" description="Disordered" evidence="6">
    <location>
        <begin position="1"/>
        <end position="49"/>
    </location>
</feature>
<gene>
    <name evidence="8" type="primary">LOC106474801</name>
</gene>